<name>A0A0L8AQJ4_9BACT</name>
<evidence type="ECO:0000313" key="2">
    <source>
        <dbReference type="Proteomes" id="UP000036908"/>
    </source>
</evidence>
<dbReference type="AlphaFoldDB" id="A0A0L8AQJ4"/>
<reference evidence="2" key="1">
    <citation type="submission" date="2014-11" db="EMBL/GenBank/DDBJ databases">
        <title>Genome sequencing of Roseivirga sp. D-25.</title>
        <authorList>
            <person name="Selvaratnam C."/>
            <person name="Thevarajoo S."/>
            <person name="Goh K.M."/>
            <person name="Eee R."/>
            <person name="Chan K.-G."/>
            <person name="Chong C.S."/>
        </authorList>
    </citation>
    <scope>NUCLEOTIDE SEQUENCE [LARGE SCALE GENOMIC DNA]</scope>
    <source>
        <strain evidence="2">D-25</strain>
    </source>
</reference>
<dbReference type="PATRIC" id="fig|1566026.4.peg.1690"/>
<sequence>MRIKITLSALLIFAIAVSCKKESVPQKPTDFNFKVKMSDKINDATIISGLYGHLKKFEGLDSVGVPVQNSILLYDIEHKETIEGVAYQSEGTTFYDLKKLKKKDIEPKFTVIPNKNGFYQFDLGDLEYCVLIEVKKNTGYYRGGMQVIKGASDQLNDRELRIDYKSTR</sequence>
<protein>
    <recommendedName>
        <fullName evidence="3">Lipoprotein</fullName>
    </recommendedName>
</protein>
<evidence type="ECO:0000313" key="1">
    <source>
        <dbReference type="EMBL" id="KOF04462.1"/>
    </source>
</evidence>
<comment type="caution">
    <text evidence="1">The sequence shown here is derived from an EMBL/GenBank/DDBJ whole genome shotgun (WGS) entry which is preliminary data.</text>
</comment>
<dbReference type="EMBL" id="JSVA01000002">
    <property type="protein sequence ID" value="KOF04462.1"/>
    <property type="molecule type" value="Genomic_DNA"/>
</dbReference>
<organism evidence="1 2">
    <name type="scientific">Roseivirga seohaensis subsp. aquiponti</name>
    <dbReference type="NCBI Taxonomy" id="1566026"/>
    <lineage>
        <taxon>Bacteria</taxon>
        <taxon>Pseudomonadati</taxon>
        <taxon>Bacteroidota</taxon>
        <taxon>Cytophagia</taxon>
        <taxon>Cytophagales</taxon>
        <taxon>Roseivirgaceae</taxon>
        <taxon>Roseivirga</taxon>
    </lineage>
</organism>
<dbReference type="RefSeq" id="WP_053221881.1">
    <property type="nucleotide sequence ID" value="NZ_JSVA01000002.1"/>
</dbReference>
<dbReference type="OrthoDB" id="982614at2"/>
<proteinExistence type="predicted"/>
<gene>
    <name evidence="1" type="ORF">OB69_01315</name>
</gene>
<keyword evidence="2" id="KW-1185">Reference proteome</keyword>
<dbReference type="PROSITE" id="PS51257">
    <property type="entry name" value="PROKAR_LIPOPROTEIN"/>
    <property type="match status" value="1"/>
</dbReference>
<accession>A0A0L8AQJ4</accession>
<evidence type="ECO:0008006" key="3">
    <source>
        <dbReference type="Google" id="ProtNLM"/>
    </source>
</evidence>
<dbReference type="Proteomes" id="UP000036908">
    <property type="component" value="Unassembled WGS sequence"/>
</dbReference>